<evidence type="ECO:0000256" key="4">
    <source>
        <dbReference type="ARBA" id="ARBA00022490"/>
    </source>
</evidence>
<keyword evidence="6" id="KW-0271">Exosome</keyword>
<dbReference type="SUPFAM" id="SSF110324">
    <property type="entry name" value="Ribosomal L27 protein-like"/>
    <property type="match status" value="1"/>
</dbReference>
<dbReference type="GO" id="GO:0010468">
    <property type="term" value="P:regulation of gene expression"/>
    <property type="evidence" value="ECO:0007669"/>
    <property type="project" value="UniProtKB-ARBA"/>
</dbReference>
<keyword evidence="4" id="KW-0963">Cytoplasm</keyword>
<dbReference type="GO" id="GO:0071035">
    <property type="term" value="P:nuclear polyadenylation-dependent rRNA catabolic process"/>
    <property type="evidence" value="ECO:0007669"/>
    <property type="project" value="TreeGrafter"/>
</dbReference>
<evidence type="ECO:0000256" key="1">
    <source>
        <dbReference type="ARBA" id="ARBA00004496"/>
    </source>
</evidence>
<keyword evidence="8" id="KW-0539">Nucleus</keyword>
<comment type="subcellular location">
    <subcellularLocation>
        <location evidence="1">Cytoplasm</location>
    </subcellularLocation>
    <subcellularLocation>
        <location evidence="2">Nucleus</location>
        <location evidence="2">Nucleolus</location>
    </subcellularLocation>
</comment>
<dbReference type="Gene3D" id="2.40.50.100">
    <property type="match status" value="1"/>
</dbReference>
<dbReference type="Gene3D" id="3.30.1370.10">
    <property type="entry name" value="K Homology domain, type 1"/>
    <property type="match status" value="1"/>
</dbReference>
<proteinExistence type="inferred from homology"/>
<dbReference type="InterPro" id="IPR012340">
    <property type="entry name" value="NA-bd_OB-fold"/>
</dbReference>
<dbReference type="InterPro" id="IPR037319">
    <property type="entry name" value="Rrp40_S1"/>
</dbReference>
<dbReference type="Pfam" id="PF18311">
    <property type="entry name" value="Rrp40_N"/>
    <property type="match status" value="1"/>
</dbReference>
<keyword evidence="7" id="KW-0694">RNA-binding</keyword>
<dbReference type="GO" id="GO:0000467">
    <property type="term" value="P:exonucleolytic trimming to generate mature 3'-end of 5.8S rRNA from tricistronic rRNA transcript (SSU-rRNA, 5.8S rRNA, LSU-rRNA)"/>
    <property type="evidence" value="ECO:0007669"/>
    <property type="project" value="TreeGrafter"/>
</dbReference>
<evidence type="ECO:0000256" key="6">
    <source>
        <dbReference type="ARBA" id="ARBA00022835"/>
    </source>
</evidence>
<keyword evidence="13" id="KW-1185">Reference proteome</keyword>
<dbReference type="InterPro" id="IPR026699">
    <property type="entry name" value="Exosome_RNA_bind1/RRP40/RRP4"/>
</dbReference>
<dbReference type="GO" id="GO:0071038">
    <property type="term" value="P:TRAMP-dependent tRNA surveillance pathway"/>
    <property type="evidence" value="ECO:0007669"/>
    <property type="project" value="TreeGrafter"/>
</dbReference>
<evidence type="ECO:0000313" key="12">
    <source>
        <dbReference type="EMBL" id="CAD7661812.1"/>
    </source>
</evidence>
<dbReference type="GO" id="GO:0005730">
    <property type="term" value="C:nucleolus"/>
    <property type="evidence" value="ECO:0007669"/>
    <property type="project" value="UniProtKB-SubCell"/>
</dbReference>
<dbReference type="PANTHER" id="PTHR21321">
    <property type="entry name" value="PNAS-3 RELATED"/>
    <property type="match status" value="1"/>
</dbReference>
<dbReference type="GO" id="GO:0071051">
    <property type="term" value="P:poly(A)-dependent snoRNA 3'-end processing"/>
    <property type="evidence" value="ECO:0007669"/>
    <property type="project" value="TreeGrafter"/>
</dbReference>
<dbReference type="CDD" id="cd22526">
    <property type="entry name" value="KH-I_Rrp40"/>
    <property type="match status" value="1"/>
</dbReference>
<evidence type="ECO:0000313" key="13">
    <source>
        <dbReference type="Proteomes" id="UP000728032"/>
    </source>
</evidence>
<dbReference type="Gene3D" id="2.40.50.140">
    <property type="entry name" value="Nucleic acid-binding proteins"/>
    <property type="match status" value="1"/>
</dbReference>
<dbReference type="GO" id="GO:0000176">
    <property type="term" value="C:nuclear exosome (RNase complex)"/>
    <property type="evidence" value="ECO:0007669"/>
    <property type="project" value="TreeGrafter"/>
</dbReference>
<evidence type="ECO:0000259" key="11">
    <source>
        <dbReference type="Pfam" id="PF18311"/>
    </source>
</evidence>
<sequence>MSESSILLPGDDITALINRCFERAQTSANITAAKSGPKSGRKGGAEEVVCQLMIGPGLKREPNNRFVAVKCGQLVNREDKRFWVDNHSKRYVSTKGDRVIGFVVSKQAYQCKVDIGTNEAAVLSLLAFPQATKRNKPAIEVGDAVYAQIVTDCPDIEAELVCVGSNNKSGGLGVLSSAGYVLTVPTNIVRRLLAPDSRLIQTLGQKYKFEITCGLNGRVWIHAKNLDTTLTITNFIERLEHIPKCQYQHECEQLVQGFQHVGPHS</sequence>
<evidence type="ECO:0000256" key="3">
    <source>
        <dbReference type="ARBA" id="ARBA00007841"/>
    </source>
</evidence>
<gene>
    <name evidence="12" type="ORF">ONB1V03_LOCUS18372</name>
</gene>
<protein>
    <recommendedName>
        <fullName evidence="9">Ribosomal RNA-processing protein 40</fullName>
    </recommendedName>
</protein>
<dbReference type="GO" id="GO:0003723">
    <property type="term" value="F:RNA binding"/>
    <property type="evidence" value="ECO:0007669"/>
    <property type="project" value="UniProtKB-KW"/>
</dbReference>
<comment type="similarity">
    <text evidence="3">Belongs to the RRP40 family.</text>
</comment>
<evidence type="ECO:0000256" key="8">
    <source>
        <dbReference type="ARBA" id="ARBA00023242"/>
    </source>
</evidence>
<dbReference type="CDD" id="cd05790">
    <property type="entry name" value="S1_Rrp40"/>
    <property type="match status" value="1"/>
</dbReference>
<dbReference type="InterPro" id="IPR036612">
    <property type="entry name" value="KH_dom_type_1_sf"/>
</dbReference>
<feature type="domain" description="K Homology" evidence="10">
    <location>
        <begin position="179"/>
        <end position="225"/>
    </location>
</feature>
<dbReference type="OrthoDB" id="340500at2759"/>
<reference evidence="12" key="1">
    <citation type="submission" date="2020-11" db="EMBL/GenBank/DDBJ databases">
        <authorList>
            <person name="Tran Van P."/>
        </authorList>
    </citation>
    <scope>NUCLEOTIDE SEQUENCE</scope>
</reference>
<feature type="domain" description="Exosome complex exonuclease Rrp40 N-terminal" evidence="11">
    <location>
        <begin position="53"/>
        <end position="90"/>
    </location>
</feature>
<dbReference type="EMBL" id="CAJPVJ010025146">
    <property type="protein sequence ID" value="CAG2178948.1"/>
    <property type="molecule type" value="Genomic_DNA"/>
</dbReference>
<name>A0A7R9MKA0_9ACAR</name>
<dbReference type="GO" id="GO:0000177">
    <property type="term" value="C:cytoplasmic exosome (RNase complex)"/>
    <property type="evidence" value="ECO:0007669"/>
    <property type="project" value="TreeGrafter"/>
</dbReference>
<accession>A0A7R9MKA0</accession>
<dbReference type="Proteomes" id="UP000728032">
    <property type="component" value="Unassembled WGS sequence"/>
</dbReference>
<dbReference type="FunFam" id="3.30.1370.10:FF:000038">
    <property type="entry name" value="exosome complex component RRP40"/>
    <property type="match status" value="1"/>
</dbReference>
<evidence type="ECO:0000256" key="5">
    <source>
        <dbReference type="ARBA" id="ARBA00022552"/>
    </source>
</evidence>
<dbReference type="GO" id="GO:0034475">
    <property type="term" value="P:U4 snRNA 3'-end processing"/>
    <property type="evidence" value="ECO:0007669"/>
    <property type="project" value="TreeGrafter"/>
</dbReference>
<dbReference type="PANTHER" id="PTHR21321:SF1">
    <property type="entry name" value="EXOSOME COMPLEX COMPONENT RRP40"/>
    <property type="match status" value="1"/>
</dbReference>
<dbReference type="EMBL" id="OC939971">
    <property type="protein sequence ID" value="CAD7661812.1"/>
    <property type="molecule type" value="Genomic_DNA"/>
</dbReference>
<dbReference type="InterPro" id="IPR004088">
    <property type="entry name" value="KH_dom_type_1"/>
</dbReference>
<dbReference type="GO" id="GO:0071034">
    <property type="term" value="P:CUT catabolic process"/>
    <property type="evidence" value="ECO:0007669"/>
    <property type="project" value="TreeGrafter"/>
</dbReference>
<organism evidence="12">
    <name type="scientific">Oppiella nova</name>
    <dbReference type="NCBI Taxonomy" id="334625"/>
    <lineage>
        <taxon>Eukaryota</taxon>
        <taxon>Metazoa</taxon>
        <taxon>Ecdysozoa</taxon>
        <taxon>Arthropoda</taxon>
        <taxon>Chelicerata</taxon>
        <taxon>Arachnida</taxon>
        <taxon>Acari</taxon>
        <taxon>Acariformes</taxon>
        <taxon>Sarcoptiformes</taxon>
        <taxon>Oribatida</taxon>
        <taxon>Brachypylina</taxon>
        <taxon>Oppioidea</taxon>
        <taxon>Oppiidae</taxon>
        <taxon>Oppiella</taxon>
    </lineage>
</organism>
<evidence type="ECO:0000256" key="9">
    <source>
        <dbReference type="ARBA" id="ARBA00030615"/>
    </source>
</evidence>
<dbReference type="SUPFAM" id="SSF50249">
    <property type="entry name" value="Nucleic acid-binding proteins"/>
    <property type="match status" value="1"/>
</dbReference>
<dbReference type="InterPro" id="IPR049469">
    <property type="entry name" value="RRP40_KH-I"/>
</dbReference>
<dbReference type="InterPro" id="IPR041054">
    <property type="entry name" value="Rrp40_N_euk"/>
</dbReference>
<dbReference type="Pfam" id="PF15985">
    <property type="entry name" value="KH_6"/>
    <property type="match status" value="1"/>
</dbReference>
<dbReference type="Pfam" id="PF21262">
    <property type="entry name" value="RRP40_S1"/>
    <property type="match status" value="1"/>
</dbReference>
<dbReference type="AlphaFoldDB" id="A0A7R9MKA0"/>
<dbReference type="SUPFAM" id="SSF54791">
    <property type="entry name" value="Eukaryotic type KH-domain (KH-domain type I)"/>
    <property type="match status" value="1"/>
</dbReference>
<evidence type="ECO:0000256" key="7">
    <source>
        <dbReference type="ARBA" id="ARBA00022884"/>
    </source>
</evidence>
<keyword evidence="5" id="KW-0698">rRNA processing</keyword>
<evidence type="ECO:0000256" key="2">
    <source>
        <dbReference type="ARBA" id="ARBA00004604"/>
    </source>
</evidence>
<evidence type="ECO:0000259" key="10">
    <source>
        <dbReference type="Pfam" id="PF15985"/>
    </source>
</evidence>